<organism evidence="2 3">
    <name type="scientific">Ostreibacterium oceani</name>
    <dbReference type="NCBI Taxonomy" id="2654998"/>
    <lineage>
        <taxon>Bacteria</taxon>
        <taxon>Pseudomonadati</taxon>
        <taxon>Pseudomonadota</taxon>
        <taxon>Gammaproteobacteria</taxon>
        <taxon>Cardiobacteriales</taxon>
        <taxon>Ostreibacteriaceae</taxon>
        <taxon>Ostreibacterium</taxon>
    </lineage>
</organism>
<dbReference type="InParanoid" id="A0A6N7EQN4"/>
<gene>
    <name evidence="2" type="ORF">GCU85_00255</name>
</gene>
<dbReference type="InterPro" id="IPR029058">
    <property type="entry name" value="AB_hydrolase_fold"/>
</dbReference>
<protein>
    <submittedName>
        <fullName evidence="2">Alpha/beta fold hydrolase</fullName>
    </submittedName>
</protein>
<dbReference type="EMBL" id="WHNW01000001">
    <property type="protein sequence ID" value="MPV85164.1"/>
    <property type="molecule type" value="Genomic_DNA"/>
</dbReference>
<proteinExistence type="predicted"/>
<dbReference type="InterPro" id="IPR000073">
    <property type="entry name" value="AB_hydrolase_1"/>
</dbReference>
<dbReference type="Pfam" id="PF12697">
    <property type="entry name" value="Abhydrolase_6"/>
    <property type="match status" value="1"/>
</dbReference>
<dbReference type="AlphaFoldDB" id="A0A6N7EQN4"/>
<accession>A0A6N7EQN4</accession>
<dbReference type="RefSeq" id="WP_152808151.1">
    <property type="nucleotide sequence ID" value="NZ_WHNW01000001.1"/>
</dbReference>
<evidence type="ECO:0000313" key="3">
    <source>
        <dbReference type="Proteomes" id="UP000471298"/>
    </source>
</evidence>
<keyword evidence="2" id="KW-0378">Hydrolase</keyword>
<feature type="domain" description="AB hydrolase-1" evidence="1">
    <location>
        <begin position="15"/>
        <end position="224"/>
    </location>
</feature>
<dbReference type="GO" id="GO:0016020">
    <property type="term" value="C:membrane"/>
    <property type="evidence" value="ECO:0007669"/>
    <property type="project" value="TreeGrafter"/>
</dbReference>
<dbReference type="Proteomes" id="UP000471298">
    <property type="component" value="Unassembled WGS sequence"/>
</dbReference>
<dbReference type="InterPro" id="IPR050266">
    <property type="entry name" value="AB_hydrolase_sf"/>
</dbReference>
<comment type="caution">
    <text evidence="2">The sequence shown here is derived from an EMBL/GenBank/DDBJ whole genome shotgun (WGS) entry which is preliminary data.</text>
</comment>
<dbReference type="FunCoup" id="A0A6N7EQN4">
    <property type="interactions" value="30"/>
</dbReference>
<dbReference type="GO" id="GO:0016787">
    <property type="term" value="F:hydrolase activity"/>
    <property type="evidence" value="ECO:0007669"/>
    <property type="project" value="UniProtKB-KW"/>
</dbReference>
<dbReference type="Gene3D" id="3.40.50.1820">
    <property type="entry name" value="alpha/beta hydrolase"/>
    <property type="match status" value="1"/>
</dbReference>
<dbReference type="PANTHER" id="PTHR43798:SF33">
    <property type="entry name" value="HYDROLASE, PUTATIVE (AFU_ORTHOLOGUE AFUA_2G14860)-RELATED"/>
    <property type="match status" value="1"/>
</dbReference>
<sequence>MYYQKQFELPTSDTLVLLHSGGMAGVEWQPQIAQLSKKFNLLVPDLPGHGQSPIADDEVLSVAMMGNAVADMVVAEGLSKVHLLGSSMGGAVALWLAIHRPNLVDKLIVYRIAHRKNHATHAQTNHMADPEYWRKFGLHNWLSELHLPQGGRDAWQRVIANVSKVLHPETTDHNHALADLAQIQSDTLLICGDRDPLVPLSVLMAMHETIPRCALWVLPNATHITATNTWRAKSFADEVIRFIMQPLITE</sequence>
<dbReference type="PANTHER" id="PTHR43798">
    <property type="entry name" value="MONOACYLGLYCEROL LIPASE"/>
    <property type="match status" value="1"/>
</dbReference>
<reference evidence="2 3" key="1">
    <citation type="submission" date="2019-10" db="EMBL/GenBank/DDBJ databases">
        <title>Cardiobacteriales fam. a chemoheterotrophic member of the order Cardiobacteriales, and proposal of Cardiobacteriales fam. nov.</title>
        <authorList>
            <person name="Wang C."/>
        </authorList>
    </citation>
    <scope>NUCLEOTIDE SEQUENCE [LARGE SCALE GENOMIC DNA]</scope>
    <source>
        <strain evidence="2 3">ML27</strain>
    </source>
</reference>
<evidence type="ECO:0000313" key="2">
    <source>
        <dbReference type="EMBL" id="MPV85164.1"/>
    </source>
</evidence>
<dbReference type="PRINTS" id="PR00111">
    <property type="entry name" value="ABHYDROLASE"/>
</dbReference>
<evidence type="ECO:0000259" key="1">
    <source>
        <dbReference type="Pfam" id="PF12697"/>
    </source>
</evidence>
<name>A0A6N7EQN4_9GAMM</name>
<dbReference type="SUPFAM" id="SSF53474">
    <property type="entry name" value="alpha/beta-Hydrolases"/>
    <property type="match status" value="1"/>
</dbReference>
<keyword evidence="3" id="KW-1185">Reference proteome</keyword>